<feature type="region of interest" description="Disordered" evidence="1">
    <location>
        <begin position="1"/>
        <end position="25"/>
    </location>
</feature>
<gene>
    <name evidence="2" type="ORF">CCACVL1_04615</name>
</gene>
<dbReference type="Proteomes" id="UP000188268">
    <property type="component" value="Unassembled WGS sequence"/>
</dbReference>
<organism evidence="2 3">
    <name type="scientific">Corchorus capsularis</name>
    <name type="common">Jute</name>
    <dbReference type="NCBI Taxonomy" id="210143"/>
    <lineage>
        <taxon>Eukaryota</taxon>
        <taxon>Viridiplantae</taxon>
        <taxon>Streptophyta</taxon>
        <taxon>Embryophyta</taxon>
        <taxon>Tracheophyta</taxon>
        <taxon>Spermatophyta</taxon>
        <taxon>Magnoliopsida</taxon>
        <taxon>eudicotyledons</taxon>
        <taxon>Gunneridae</taxon>
        <taxon>Pentapetalae</taxon>
        <taxon>rosids</taxon>
        <taxon>malvids</taxon>
        <taxon>Malvales</taxon>
        <taxon>Malvaceae</taxon>
        <taxon>Grewioideae</taxon>
        <taxon>Apeibeae</taxon>
        <taxon>Corchorus</taxon>
    </lineage>
</organism>
<protein>
    <submittedName>
        <fullName evidence="2">Uncharacterized protein</fullName>
    </submittedName>
</protein>
<sequence length="25" mass="2830">KPWAEQVKGDTGWSVEERTEGVVKN</sequence>
<name>A0A1R3JQZ0_COCAP</name>
<dbReference type="EMBL" id="AWWV01007232">
    <property type="protein sequence ID" value="OMO97273.1"/>
    <property type="molecule type" value="Genomic_DNA"/>
</dbReference>
<reference evidence="2 3" key="1">
    <citation type="submission" date="2013-09" db="EMBL/GenBank/DDBJ databases">
        <title>Corchorus capsularis genome sequencing.</title>
        <authorList>
            <person name="Alam M."/>
            <person name="Haque M.S."/>
            <person name="Islam M.S."/>
            <person name="Emdad E.M."/>
            <person name="Islam M.M."/>
            <person name="Ahmed B."/>
            <person name="Halim A."/>
            <person name="Hossen Q.M.M."/>
            <person name="Hossain M.Z."/>
            <person name="Ahmed R."/>
            <person name="Khan M.M."/>
            <person name="Islam R."/>
            <person name="Rashid M.M."/>
            <person name="Khan S.A."/>
            <person name="Rahman M.S."/>
            <person name="Alam M."/>
        </authorList>
    </citation>
    <scope>NUCLEOTIDE SEQUENCE [LARGE SCALE GENOMIC DNA]</scope>
    <source>
        <strain evidence="3">cv. CVL-1</strain>
        <tissue evidence="2">Whole seedling</tissue>
    </source>
</reference>
<evidence type="ECO:0000313" key="2">
    <source>
        <dbReference type="EMBL" id="OMO97273.1"/>
    </source>
</evidence>
<evidence type="ECO:0000313" key="3">
    <source>
        <dbReference type="Proteomes" id="UP000188268"/>
    </source>
</evidence>
<dbReference type="Gramene" id="OMO97273">
    <property type="protein sequence ID" value="OMO97273"/>
    <property type="gene ID" value="CCACVL1_04615"/>
</dbReference>
<feature type="non-terminal residue" evidence="2">
    <location>
        <position position="1"/>
    </location>
</feature>
<dbReference type="AlphaFoldDB" id="A0A1R3JQZ0"/>
<proteinExistence type="predicted"/>
<accession>A0A1R3JQZ0</accession>
<evidence type="ECO:0000256" key="1">
    <source>
        <dbReference type="SAM" id="MobiDB-lite"/>
    </source>
</evidence>
<keyword evidence="3" id="KW-1185">Reference proteome</keyword>
<comment type="caution">
    <text evidence="2">The sequence shown here is derived from an EMBL/GenBank/DDBJ whole genome shotgun (WGS) entry which is preliminary data.</text>
</comment>
<feature type="compositionally biased region" description="Basic and acidic residues" evidence="1">
    <location>
        <begin position="15"/>
        <end position="25"/>
    </location>
</feature>